<proteinExistence type="predicted"/>
<gene>
    <name evidence="1" type="ORF">IQ235_16890</name>
</gene>
<dbReference type="Proteomes" id="UP000621799">
    <property type="component" value="Unassembled WGS sequence"/>
</dbReference>
<protein>
    <submittedName>
        <fullName evidence="1">Uncharacterized protein</fullName>
    </submittedName>
</protein>
<comment type="caution">
    <text evidence="1">The sequence shown here is derived from an EMBL/GenBank/DDBJ whole genome shotgun (WGS) entry which is preliminary data.</text>
</comment>
<accession>A0A928W3C3</accession>
<evidence type="ECO:0000313" key="2">
    <source>
        <dbReference type="Proteomes" id="UP000621799"/>
    </source>
</evidence>
<dbReference type="EMBL" id="JADEXN010000359">
    <property type="protein sequence ID" value="MBE9042450.1"/>
    <property type="molecule type" value="Genomic_DNA"/>
</dbReference>
<name>A0A928W3C3_9CYAN</name>
<dbReference type="AlphaFoldDB" id="A0A928W3C3"/>
<dbReference type="RefSeq" id="WP_264322612.1">
    <property type="nucleotide sequence ID" value="NZ_JADEXN010000359.1"/>
</dbReference>
<reference evidence="1" key="1">
    <citation type="submission" date="2020-10" db="EMBL/GenBank/DDBJ databases">
        <authorList>
            <person name="Castelo-Branco R."/>
            <person name="Eusebio N."/>
            <person name="Adriana R."/>
            <person name="Vieira A."/>
            <person name="Brugerolle De Fraissinette N."/>
            <person name="Rezende De Castro R."/>
            <person name="Schneider M.P."/>
            <person name="Vasconcelos V."/>
            <person name="Leao P.N."/>
        </authorList>
    </citation>
    <scope>NUCLEOTIDE SEQUENCE</scope>
    <source>
        <strain evidence="1">LEGE 11467</strain>
    </source>
</reference>
<keyword evidence="2" id="KW-1185">Reference proteome</keyword>
<organism evidence="1 2">
    <name type="scientific">Zarconia navalis LEGE 11467</name>
    <dbReference type="NCBI Taxonomy" id="1828826"/>
    <lineage>
        <taxon>Bacteria</taxon>
        <taxon>Bacillati</taxon>
        <taxon>Cyanobacteriota</taxon>
        <taxon>Cyanophyceae</taxon>
        <taxon>Oscillatoriophycideae</taxon>
        <taxon>Oscillatoriales</taxon>
        <taxon>Oscillatoriales incertae sedis</taxon>
        <taxon>Zarconia</taxon>
        <taxon>Zarconia navalis</taxon>
    </lineage>
</organism>
<sequence>MFLTKQTPPPAQEPDGIEIKVRLSEATLIKLIPIVVVLLGSGAWVHSQSAPLPTDLPSDAVEVTP</sequence>
<evidence type="ECO:0000313" key="1">
    <source>
        <dbReference type="EMBL" id="MBE9042450.1"/>
    </source>
</evidence>